<dbReference type="RefSeq" id="WP_224312342.1">
    <property type="nucleotide sequence ID" value="NZ_JAIRBM010000004.1"/>
</dbReference>
<evidence type="ECO:0000313" key="11">
    <source>
        <dbReference type="Proteomes" id="UP000704176"/>
    </source>
</evidence>
<evidence type="ECO:0000313" key="10">
    <source>
        <dbReference type="EMBL" id="MBZ6076026.1"/>
    </source>
</evidence>
<evidence type="ECO:0000256" key="5">
    <source>
        <dbReference type="ARBA" id="ARBA00022692"/>
    </source>
</evidence>
<dbReference type="Pfam" id="PF00528">
    <property type="entry name" value="BPD_transp_1"/>
    <property type="match status" value="2"/>
</dbReference>
<evidence type="ECO:0000256" key="6">
    <source>
        <dbReference type="ARBA" id="ARBA00022989"/>
    </source>
</evidence>
<evidence type="ECO:0000256" key="3">
    <source>
        <dbReference type="ARBA" id="ARBA00022475"/>
    </source>
</evidence>
<dbReference type="PANTHER" id="PTHR43357:SF4">
    <property type="entry name" value="INNER MEMBRANE ABC TRANSPORTER PERMEASE PROTEIN YDCV"/>
    <property type="match status" value="1"/>
</dbReference>
<dbReference type="CDD" id="cd06261">
    <property type="entry name" value="TM_PBP2"/>
    <property type="match status" value="2"/>
</dbReference>
<feature type="transmembrane region" description="Helical" evidence="8">
    <location>
        <begin position="307"/>
        <end position="330"/>
    </location>
</feature>
<feature type="transmembrane region" description="Helical" evidence="8">
    <location>
        <begin position="433"/>
        <end position="451"/>
    </location>
</feature>
<feature type="transmembrane region" description="Helical" evidence="8">
    <location>
        <begin position="534"/>
        <end position="558"/>
    </location>
</feature>
<feature type="transmembrane region" description="Helical" evidence="8">
    <location>
        <begin position="399"/>
        <end position="421"/>
    </location>
</feature>
<keyword evidence="2 8" id="KW-0813">Transport</keyword>
<comment type="similarity">
    <text evidence="8">Belongs to the binding-protein-dependent transport system permease family.</text>
</comment>
<dbReference type="InterPro" id="IPR000515">
    <property type="entry name" value="MetI-like"/>
</dbReference>
<evidence type="ECO:0000256" key="8">
    <source>
        <dbReference type="RuleBase" id="RU363032"/>
    </source>
</evidence>
<gene>
    <name evidence="10" type="ORF">K9B37_06945</name>
</gene>
<feature type="transmembrane region" description="Helical" evidence="8">
    <location>
        <begin position="38"/>
        <end position="59"/>
    </location>
</feature>
<accession>A0ABS7VKF7</accession>
<keyword evidence="3" id="KW-1003">Cell membrane</keyword>
<keyword evidence="4" id="KW-0997">Cell inner membrane</keyword>
<dbReference type="SUPFAM" id="SSF161098">
    <property type="entry name" value="MetI-like"/>
    <property type="match status" value="2"/>
</dbReference>
<comment type="subcellular location">
    <subcellularLocation>
        <location evidence="1">Cell inner membrane</location>
        <topology evidence="1">Multi-pass membrane protein</topology>
    </subcellularLocation>
    <subcellularLocation>
        <location evidence="8">Cell membrane</location>
        <topology evidence="8">Multi-pass membrane protein</topology>
    </subcellularLocation>
</comment>
<dbReference type="InterPro" id="IPR035906">
    <property type="entry name" value="MetI-like_sf"/>
</dbReference>
<feature type="transmembrane region" description="Helical" evidence="8">
    <location>
        <begin position="208"/>
        <end position="233"/>
    </location>
</feature>
<dbReference type="Proteomes" id="UP000704176">
    <property type="component" value="Unassembled WGS sequence"/>
</dbReference>
<evidence type="ECO:0000259" key="9">
    <source>
        <dbReference type="PROSITE" id="PS50928"/>
    </source>
</evidence>
<feature type="transmembrane region" description="Helical" evidence="8">
    <location>
        <begin position="488"/>
        <end position="514"/>
    </location>
</feature>
<evidence type="ECO:0000256" key="4">
    <source>
        <dbReference type="ARBA" id="ARBA00022519"/>
    </source>
</evidence>
<dbReference type="PROSITE" id="PS50928">
    <property type="entry name" value="ABC_TM1"/>
    <property type="match status" value="2"/>
</dbReference>
<keyword evidence="11" id="KW-1185">Reference proteome</keyword>
<dbReference type="Gene3D" id="1.10.3720.10">
    <property type="entry name" value="MetI-like"/>
    <property type="match status" value="2"/>
</dbReference>
<proteinExistence type="inferred from homology"/>
<evidence type="ECO:0000256" key="2">
    <source>
        <dbReference type="ARBA" id="ARBA00022448"/>
    </source>
</evidence>
<feature type="transmembrane region" description="Helical" evidence="8">
    <location>
        <begin position="365"/>
        <end position="387"/>
    </location>
</feature>
<keyword evidence="7 8" id="KW-0472">Membrane</keyword>
<feature type="domain" description="ABC transmembrane type-1" evidence="9">
    <location>
        <begin position="361"/>
        <end position="555"/>
    </location>
</feature>
<protein>
    <submittedName>
        <fullName evidence="10">Iron ABC transporter permease</fullName>
    </submittedName>
</protein>
<evidence type="ECO:0000256" key="1">
    <source>
        <dbReference type="ARBA" id="ARBA00004429"/>
    </source>
</evidence>
<feature type="transmembrane region" description="Helical" evidence="8">
    <location>
        <begin position="148"/>
        <end position="171"/>
    </location>
</feature>
<comment type="caution">
    <text evidence="10">The sequence shown here is derived from an EMBL/GenBank/DDBJ whole genome shotgun (WGS) entry which is preliminary data.</text>
</comment>
<feature type="domain" description="ABC transmembrane type-1" evidence="9">
    <location>
        <begin position="67"/>
        <end position="275"/>
    </location>
</feature>
<dbReference type="PANTHER" id="PTHR43357">
    <property type="entry name" value="INNER MEMBRANE ABC TRANSPORTER PERMEASE PROTEIN YDCV"/>
    <property type="match status" value="1"/>
</dbReference>
<dbReference type="EMBL" id="JAIRBM010000004">
    <property type="protein sequence ID" value="MBZ6076026.1"/>
    <property type="molecule type" value="Genomic_DNA"/>
</dbReference>
<feature type="transmembrane region" description="Helical" evidence="8">
    <location>
        <begin position="103"/>
        <end position="128"/>
    </location>
</feature>
<reference evidence="10 11" key="1">
    <citation type="submission" date="2021-09" db="EMBL/GenBank/DDBJ databases">
        <title>The complete genome sequence of a new microorganism.</title>
        <authorList>
            <person name="Zi Z."/>
        </authorList>
    </citation>
    <scope>NUCLEOTIDE SEQUENCE [LARGE SCALE GENOMIC DNA]</scope>
    <source>
        <strain evidence="10 11">WGZ8</strain>
    </source>
</reference>
<name>A0ABS7VKF7_9HYPH</name>
<feature type="transmembrane region" description="Helical" evidence="8">
    <location>
        <begin position="65"/>
        <end position="91"/>
    </location>
</feature>
<keyword evidence="6 8" id="KW-1133">Transmembrane helix</keyword>
<feature type="transmembrane region" description="Helical" evidence="8">
    <location>
        <begin position="15"/>
        <end position="33"/>
    </location>
</feature>
<feature type="transmembrane region" description="Helical" evidence="8">
    <location>
        <begin position="253"/>
        <end position="274"/>
    </location>
</feature>
<organism evidence="10 11">
    <name type="scientific">Microvirga puerhi</name>
    <dbReference type="NCBI Taxonomy" id="2876078"/>
    <lineage>
        <taxon>Bacteria</taxon>
        <taxon>Pseudomonadati</taxon>
        <taxon>Pseudomonadota</taxon>
        <taxon>Alphaproteobacteria</taxon>
        <taxon>Hyphomicrobiales</taxon>
        <taxon>Methylobacteriaceae</taxon>
        <taxon>Microvirga</taxon>
    </lineage>
</organism>
<evidence type="ECO:0000256" key="7">
    <source>
        <dbReference type="ARBA" id="ARBA00023136"/>
    </source>
</evidence>
<sequence length="571" mass="59464">MRTALTDGRPLLERGGGALAILTFCAVLVFAILPMARLLVAAMVPGGTFGANALLAPFLSRAGQGAVIATLETATGSTLLALCLGSALALVLTTADVRGRQALTFLFVLSMLISPQVAAVAFLSLAGPSSPLLTTLGLAPEPGSVNPLLGRGGVILVMGLHHAPLVFIVLATGLKRVPRALIEAARIDGARPTRIMTTILLPILRPHLVGAALLAFVAGVGNFGIPAVLGLPVNYVTLPTLIYRRLSSFGPTIITDVAALGILVGALAGIGVIAGRFALRAPAILLEDDARLAPFWRLEHRRPVVEAVLWLVIAIVLILPGLGLLTTALVPSHGMPLTAATITFEHFVEILLRQQVTMRAFANSFVFAGASALFLALLSIPLAYALARRMPRLAGLISGLIEMPYALPGVVLAIACILLFLKPLPLIGHSLYATPWIILFGYASRFLAVVLKPVAAAMGQIDPLQEEAAALDGAGFWRRLKDIVAPSLLPAAAAGALLAFLFAFGELTVSALLWSAGTETIGVALYSFEEAGLASQAAAIGVVTVAIVAATMIVLDLLRSLLPEGILPWRV</sequence>
<keyword evidence="5 8" id="KW-0812">Transmembrane</keyword>